<gene>
    <name evidence="1" type="ORF">I553_9280</name>
</gene>
<organism evidence="1">
    <name type="scientific">Mycobacterium xenopi 4042</name>
    <dbReference type="NCBI Taxonomy" id="1299334"/>
    <lineage>
        <taxon>Bacteria</taxon>
        <taxon>Bacillati</taxon>
        <taxon>Actinomycetota</taxon>
        <taxon>Actinomycetes</taxon>
        <taxon>Mycobacteriales</taxon>
        <taxon>Mycobacteriaceae</taxon>
        <taxon>Mycobacterium</taxon>
    </lineage>
</organism>
<proteinExistence type="predicted"/>
<name>X7ZNX7_MYCXE</name>
<protein>
    <submittedName>
        <fullName evidence="1">RNA-directed DNA polymerase domain protein</fullName>
        <ecNumber evidence="1">2.7.7.49</ecNumber>
    </submittedName>
</protein>
<reference evidence="1" key="1">
    <citation type="submission" date="2014-01" db="EMBL/GenBank/DDBJ databases">
        <authorList>
            <person name="Brown-Elliot B."/>
            <person name="Wallace R."/>
            <person name="Lenaerts A."/>
            <person name="Ordway D."/>
            <person name="DeGroote M.A."/>
            <person name="Parker T."/>
            <person name="Sizemore C."/>
            <person name="Tallon L.J."/>
            <person name="Sadzewicz L.K."/>
            <person name="Sengamalay N."/>
            <person name="Fraser C.M."/>
            <person name="Hine E."/>
            <person name="Shefchek K.A."/>
            <person name="Das S.P."/>
            <person name="Tettelin H."/>
        </authorList>
    </citation>
    <scope>NUCLEOTIDE SEQUENCE [LARGE SCALE GENOMIC DNA]</scope>
    <source>
        <strain evidence="1">4042</strain>
    </source>
</reference>
<dbReference type="EC" id="2.7.7.49" evidence="1"/>
<dbReference type="AlphaFoldDB" id="X7ZNX7"/>
<keyword evidence="1" id="KW-0695">RNA-directed DNA polymerase</keyword>
<comment type="caution">
    <text evidence="1">The sequence shown here is derived from an EMBL/GenBank/DDBJ whole genome shotgun (WGS) entry which is preliminary data.</text>
</comment>
<evidence type="ECO:0000313" key="1">
    <source>
        <dbReference type="EMBL" id="EUA20378.1"/>
    </source>
</evidence>
<dbReference type="PATRIC" id="fig|1299334.3.peg.7896"/>
<accession>X7ZNX7</accession>
<dbReference type="GO" id="GO:0003964">
    <property type="term" value="F:RNA-directed DNA polymerase activity"/>
    <property type="evidence" value="ECO:0007669"/>
    <property type="project" value="UniProtKB-KW"/>
</dbReference>
<sequence length="48" mass="5306">MRTNKGARSAGTDGIAPRSVGPVEAVGLLARLRQELKERVFRRIRCGR</sequence>
<dbReference type="EMBL" id="JAOB01000072">
    <property type="protein sequence ID" value="EUA20378.1"/>
    <property type="molecule type" value="Genomic_DNA"/>
</dbReference>
<keyword evidence="1" id="KW-0548">Nucleotidyltransferase</keyword>
<keyword evidence="1" id="KW-0808">Transferase</keyword>